<dbReference type="GO" id="GO:0005886">
    <property type="term" value="C:plasma membrane"/>
    <property type="evidence" value="ECO:0007669"/>
    <property type="project" value="InterPro"/>
</dbReference>
<feature type="transmembrane region" description="Helical" evidence="1">
    <location>
        <begin position="40"/>
        <end position="58"/>
    </location>
</feature>
<organism evidence="2 3">
    <name type="scientific">Rhodoblastus acidophilus</name>
    <name type="common">Rhodopseudomonas acidophila</name>
    <dbReference type="NCBI Taxonomy" id="1074"/>
    <lineage>
        <taxon>Bacteria</taxon>
        <taxon>Pseudomonadati</taxon>
        <taxon>Pseudomonadota</taxon>
        <taxon>Alphaproteobacteria</taxon>
        <taxon>Hyphomicrobiales</taxon>
        <taxon>Rhodoblastaceae</taxon>
        <taxon>Rhodoblastus</taxon>
    </lineage>
</organism>
<gene>
    <name evidence="2" type="primary">lptC</name>
    <name evidence="2" type="ORF">GJ654_06370</name>
</gene>
<evidence type="ECO:0000313" key="2">
    <source>
        <dbReference type="EMBL" id="MTV30618.1"/>
    </source>
</evidence>
<dbReference type="InterPro" id="IPR010664">
    <property type="entry name" value="LipoPS_assembly_LptC-rel"/>
</dbReference>
<dbReference type="RefSeq" id="WP_155445312.1">
    <property type="nucleotide sequence ID" value="NZ_JAOQNR010000005.1"/>
</dbReference>
<name>A0A6N8DJX3_RHOAC</name>
<dbReference type="EMBL" id="WNKS01000004">
    <property type="protein sequence ID" value="MTV30618.1"/>
    <property type="molecule type" value="Genomic_DNA"/>
</dbReference>
<keyword evidence="1" id="KW-1133">Transmembrane helix</keyword>
<accession>A0A6N8DJX3</accession>
<keyword evidence="1" id="KW-0812">Transmembrane</keyword>
<dbReference type="OrthoDB" id="7873824at2"/>
<keyword evidence="1" id="KW-0472">Membrane</keyword>
<dbReference type="Proteomes" id="UP000439113">
    <property type="component" value="Unassembled WGS sequence"/>
</dbReference>
<evidence type="ECO:0000256" key="1">
    <source>
        <dbReference type="SAM" id="Phobius"/>
    </source>
</evidence>
<dbReference type="NCBIfam" id="TIGR04409">
    <property type="entry name" value="LptC_YrbK"/>
    <property type="match status" value="1"/>
</dbReference>
<dbReference type="GO" id="GO:0015221">
    <property type="term" value="F:lipopolysaccharide transmembrane transporter activity"/>
    <property type="evidence" value="ECO:0007669"/>
    <property type="project" value="InterPro"/>
</dbReference>
<dbReference type="Pfam" id="PF06835">
    <property type="entry name" value="LptC"/>
    <property type="match status" value="1"/>
</dbReference>
<reference evidence="2 3" key="1">
    <citation type="submission" date="2019-11" db="EMBL/GenBank/DDBJ databases">
        <title>Whole-genome sequence of a Rhodoblastus acidophilus DSM 142.</title>
        <authorList>
            <person name="Kyndt J.A."/>
            <person name="Meyer T.E."/>
        </authorList>
    </citation>
    <scope>NUCLEOTIDE SEQUENCE [LARGE SCALE GENOMIC DNA]</scope>
    <source>
        <strain evidence="2 3">DSM 142</strain>
    </source>
</reference>
<dbReference type="AlphaFoldDB" id="A0A6N8DJX3"/>
<evidence type="ECO:0000313" key="3">
    <source>
        <dbReference type="Proteomes" id="UP000439113"/>
    </source>
</evidence>
<sequence length="228" mass="25144">MQDEQPGHFGDGLPRAPARRQHAFEAAARHSGRVKLVRRGIIGLAVLLTCVLFAFSYLRPSEIPGAHLQLDRLGISGDKITMENPKLTGVRRDGRPFEVTARSGVQNPRDPSRMELNELDAKMRLSEESDTRIVGDHGSYDSNAQTLLLSGHVRITSGAYKLTMNQALMNFKTNAMNSTDPVLLTFTDGWISANSLTMSDNGTQLSFVGNVQSTFRQVDPDNDPARQH</sequence>
<proteinExistence type="predicted"/>
<comment type="caution">
    <text evidence="2">The sequence shown here is derived from an EMBL/GenBank/DDBJ whole genome shotgun (WGS) entry which is preliminary data.</text>
</comment>
<dbReference type="InterPro" id="IPR026265">
    <property type="entry name" value="LptC"/>
</dbReference>
<protein>
    <submittedName>
        <fullName evidence="2">LPS export ABC transporter periplasmic protein LptC</fullName>
    </submittedName>
</protein>
<dbReference type="Gene3D" id="2.60.450.10">
    <property type="entry name" value="Lipopolysaccharide (LPS) transport protein A like domain"/>
    <property type="match status" value="1"/>
</dbReference>